<proteinExistence type="predicted"/>
<reference evidence="1 2" key="1">
    <citation type="submission" date="2019-12" db="EMBL/GenBank/DDBJ databases">
        <title>Bacillus toyonensis BV-17 genome.</title>
        <authorList>
            <person name="Chen J."/>
        </authorList>
    </citation>
    <scope>NUCLEOTIDE SEQUENCE [LARGE SCALE GENOMIC DNA]</scope>
    <source>
        <strain evidence="1 2">BV-17</strain>
    </source>
</reference>
<evidence type="ECO:0000313" key="1">
    <source>
        <dbReference type="EMBL" id="QHA16344.1"/>
    </source>
</evidence>
<gene>
    <name evidence="1" type="ORF">GPA05_04745</name>
</gene>
<keyword evidence="2" id="KW-1185">Reference proteome</keyword>
<evidence type="ECO:0000313" key="2">
    <source>
        <dbReference type="Proteomes" id="UP000440820"/>
    </source>
</evidence>
<sequence>MTPLGIIQLKDREVTVTQKNFSGEVIAGIDDYSLKAGSEASTLKYEVEVSMLHFSDQFPIFGVVDLEIKGDLGLGAIGLKGSVGKETGITVPALEGFTVGSSLKFEKPEEKK</sequence>
<name>A0ABX6G3A2_9BACI</name>
<dbReference type="RefSeq" id="WP_097860918.1">
    <property type="nucleotide sequence ID" value="NZ_JARMKU010000014.1"/>
</dbReference>
<dbReference type="EMBL" id="CP047044">
    <property type="protein sequence ID" value="QHA16344.1"/>
    <property type="molecule type" value="Genomic_DNA"/>
</dbReference>
<accession>A0ABX6G3A2</accession>
<organism evidence="1 2">
    <name type="scientific">Bacillus toyonensis</name>
    <dbReference type="NCBI Taxonomy" id="155322"/>
    <lineage>
        <taxon>Bacteria</taxon>
        <taxon>Bacillati</taxon>
        <taxon>Bacillota</taxon>
        <taxon>Bacilli</taxon>
        <taxon>Bacillales</taxon>
        <taxon>Bacillaceae</taxon>
        <taxon>Bacillus</taxon>
        <taxon>Bacillus cereus group</taxon>
    </lineage>
</organism>
<protein>
    <submittedName>
        <fullName evidence="1">Uncharacterized protein</fullName>
    </submittedName>
</protein>
<dbReference type="Proteomes" id="UP000440820">
    <property type="component" value="Chromosome"/>
</dbReference>